<evidence type="ECO:0000313" key="2">
    <source>
        <dbReference type="Proteomes" id="UP000009138"/>
    </source>
</evidence>
<organism evidence="1 2">
    <name type="scientific">Rhizopus delemar (strain RA 99-880 / ATCC MYA-4621 / FGSC 9543 / NRRL 43880)</name>
    <name type="common">Mucormycosis agent</name>
    <name type="synonym">Rhizopus arrhizus var. delemar</name>
    <dbReference type="NCBI Taxonomy" id="246409"/>
    <lineage>
        <taxon>Eukaryota</taxon>
        <taxon>Fungi</taxon>
        <taxon>Fungi incertae sedis</taxon>
        <taxon>Mucoromycota</taxon>
        <taxon>Mucoromycotina</taxon>
        <taxon>Mucoromycetes</taxon>
        <taxon>Mucorales</taxon>
        <taxon>Mucorineae</taxon>
        <taxon>Rhizopodaceae</taxon>
        <taxon>Rhizopus</taxon>
    </lineage>
</organism>
<evidence type="ECO:0000313" key="1">
    <source>
        <dbReference type="EMBL" id="EIE88036.1"/>
    </source>
</evidence>
<protein>
    <submittedName>
        <fullName evidence="1">Uncharacterized protein</fullName>
    </submittedName>
</protein>
<accession>I1CHV6</accession>
<dbReference type="RefSeq" id="XP_067523432.1">
    <property type="nucleotide sequence ID" value="XM_067667331.1"/>
</dbReference>
<name>I1CHV6_RHIO9</name>
<proteinExistence type="predicted"/>
<dbReference type="VEuPathDB" id="FungiDB:RO3G_12747"/>
<dbReference type="InParanoid" id="I1CHV6"/>
<gene>
    <name evidence="1" type="ORF">RO3G_12747</name>
</gene>
<reference evidence="1 2" key="1">
    <citation type="journal article" date="2009" name="PLoS Genet.">
        <title>Genomic analysis of the basal lineage fungus Rhizopus oryzae reveals a whole-genome duplication.</title>
        <authorList>
            <person name="Ma L.-J."/>
            <person name="Ibrahim A.S."/>
            <person name="Skory C."/>
            <person name="Grabherr M.G."/>
            <person name="Burger G."/>
            <person name="Butler M."/>
            <person name="Elias M."/>
            <person name="Idnurm A."/>
            <person name="Lang B.F."/>
            <person name="Sone T."/>
            <person name="Abe A."/>
            <person name="Calvo S.E."/>
            <person name="Corrochano L.M."/>
            <person name="Engels R."/>
            <person name="Fu J."/>
            <person name="Hansberg W."/>
            <person name="Kim J.-M."/>
            <person name="Kodira C.D."/>
            <person name="Koehrsen M.J."/>
            <person name="Liu B."/>
            <person name="Miranda-Saavedra D."/>
            <person name="O'Leary S."/>
            <person name="Ortiz-Castellanos L."/>
            <person name="Poulter R."/>
            <person name="Rodriguez-Romero J."/>
            <person name="Ruiz-Herrera J."/>
            <person name="Shen Y.-Q."/>
            <person name="Zeng Q."/>
            <person name="Galagan J."/>
            <person name="Birren B.W."/>
            <person name="Cuomo C.A."/>
            <person name="Wickes B.L."/>
        </authorList>
    </citation>
    <scope>NUCLEOTIDE SEQUENCE [LARGE SCALE GENOMIC DNA]</scope>
    <source>
        <strain evidence="2">RA 99-880 / ATCC MYA-4621 / FGSC 9543 / NRRL 43880</strain>
    </source>
</reference>
<dbReference type="EMBL" id="CH476742">
    <property type="protein sequence ID" value="EIE88036.1"/>
    <property type="molecule type" value="Genomic_DNA"/>
</dbReference>
<dbReference type="Proteomes" id="UP000009138">
    <property type="component" value="Unassembled WGS sequence"/>
</dbReference>
<dbReference type="GeneID" id="93619712"/>
<sequence length="29" mass="3332">MAQWSLWIIGKSSEFQIVSWSSTDGGIMW</sequence>
<dbReference type="AlphaFoldDB" id="I1CHV6"/>
<keyword evidence="2" id="KW-1185">Reference proteome</keyword>